<evidence type="ECO:0000313" key="2">
    <source>
        <dbReference type="Proteomes" id="UP000655868"/>
    </source>
</evidence>
<dbReference type="InterPro" id="IPR024064">
    <property type="entry name" value="FdhE-like_sf"/>
</dbReference>
<dbReference type="RefSeq" id="WP_199708499.1">
    <property type="nucleotide sequence ID" value="NZ_JAEMNV010000014.1"/>
</dbReference>
<organism evidence="1 2">
    <name type="scientific">Antrihabitans stalagmiti</name>
    <dbReference type="NCBI Taxonomy" id="2799499"/>
    <lineage>
        <taxon>Bacteria</taxon>
        <taxon>Bacillati</taxon>
        <taxon>Actinomycetota</taxon>
        <taxon>Actinomycetes</taxon>
        <taxon>Mycobacteriales</taxon>
        <taxon>Nocardiaceae</taxon>
        <taxon>Antrihabitans</taxon>
    </lineage>
</organism>
<dbReference type="SUPFAM" id="SSF144020">
    <property type="entry name" value="FdhE-like"/>
    <property type="match status" value="1"/>
</dbReference>
<comment type="caution">
    <text evidence="1">The sequence shown here is derived from an EMBL/GenBank/DDBJ whole genome shotgun (WGS) entry which is preliminary data.</text>
</comment>
<accession>A0A934U6R4</accession>
<keyword evidence="2" id="KW-1185">Reference proteome</keyword>
<dbReference type="Proteomes" id="UP000655868">
    <property type="component" value="Unassembled WGS sequence"/>
</dbReference>
<dbReference type="AlphaFoldDB" id="A0A934U6R4"/>
<reference evidence="1" key="1">
    <citation type="submission" date="2020-12" db="EMBL/GenBank/DDBJ databases">
        <title>Antrihabitans popcorni sp. nov. and Antrihabitans auranticaus sp. nov., isolated from a larva cave.</title>
        <authorList>
            <person name="Lee S.D."/>
            <person name="Kim I.S."/>
        </authorList>
    </citation>
    <scope>NUCLEOTIDE SEQUENCE</scope>
    <source>
        <strain evidence="1">YC3-6</strain>
    </source>
</reference>
<protein>
    <submittedName>
        <fullName evidence="1">Uncharacterized protein</fullName>
    </submittedName>
</protein>
<evidence type="ECO:0000313" key="1">
    <source>
        <dbReference type="EMBL" id="MBJ8342796.1"/>
    </source>
</evidence>
<sequence length="193" mass="21275">MTKLYADWAGLTGALSATRKSNTPQIGGTNAHPIPLRLDVAVISAAIETEVIRWARVVTRENIELPSRIGPCVQRCVTVLGTHTGTLVDQPLRRFSDLQPMPDGGDHLAQIELDGVDGVLRLAHLHARAAHALDATETRIWLPDPCPHCGRKALLPSTNQQRVTCQACRITWDSDHFALLSNVLDFEKQRIKQ</sequence>
<gene>
    <name evidence="1" type="ORF">JGU71_28290</name>
</gene>
<name>A0A934U6R4_9NOCA</name>
<dbReference type="EMBL" id="JAEMNV010000014">
    <property type="protein sequence ID" value="MBJ8342796.1"/>
    <property type="molecule type" value="Genomic_DNA"/>
</dbReference>
<proteinExistence type="predicted"/>